<feature type="binding site" evidence="1">
    <location>
        <position position="403"/>
    </location>
    <ligand>
        <name>Mn(2+)</name>
        <dbReference type="ChEBI" id="CHEBI:29035"/>
        <label>2</label>
    </ligand>
</feature>
<dbReference type="GO" id="GO:0005737">
    <property type="term" value="C:cytoplasm"/>
    <property type="evidence" value="ECO:0007669"/>
    <property type="project" value="TreeGrafter"/>
</dbReference>
<dbReference type="Gene3D" id="3.40.630.10">
    <property type="entry name" value="Zn peptidases"/>
    <property type="match status" value="2"/>
</dbReference>
<dbReference type="Pfam" id="PF07687">
    <property type="entry name" value="M20_dimer"/>
    <property type="match status" value="1"/>
</dbReference>
<keyword evidence="3" id="KW-0378">Hydrolase</keyword>
<dbReference type="STRING" id="195102.gene:10490295"/>
<dbReference type="InterPro" id="IPR002933">
    <property type="entry name" value="Peptidase_M20"/>
</dbReference>
<dbReference type="InterPro" id="IPR036264">
    <property type="entry name" value="Bact_exopeptidase_dim_dom"/>
</dbReference>
<feature type="binding site" evidence="1">
    <location>
        <position position="206"/>
    </location>
    <ligand>
        <name>Mn(2+)</name>
        <dbReference type="ChEBI" id="CHEBI:29035"/>
        <label>2</label>
    </ligand>
</feature>
<dbReference type="Pfam" id="PF01546">
    <property type="entry name" value="Peptidase_M20"/>
    <property type="match status" value="1"/>
</dbReference>
<feature type="domain" description="Peptidase M20 dimerisation" evidence="2">
    <location>
        <begin position="231"/>
        <end position="318"/>
    </location>
</feature>
<dbReference type="AlphaFoldDB" id="Q8XLK9"/>
<dbReference type="InterPro" id="IPR052030">
    <property type="entry name" value="Peptidase_M20/M20A_hydrolases"/>
</dbReference>
<dbReference type="InterPro" id="IPR017439">
    <property type="entry name" value="Amidohydrolase"/>
</dbReference>
<evidence type="ECO:0000313" key="4">
    <source>
        <dbReference type="Proteomes" id="UP000000818"/>
    </source>
</evidence>
<dbReference type="HOGENOM" id="CLU_023257_2_1_9"/>
<evidence type="ECO:0000313" key="3">
    <source>
        <dbReference type="EMBL" id="BAB80738.1"/>
    </source>
</evidence>
<evidence type="ECO:0000256" key="1">
    <source>
        <dbReference type="PIRSR" id="PIRSR005962-1"/>
    </source>
</evidence>
<dbReference type="PANTHER" id="PTHR30575:SF3">
    <property type="entry name" value="PEPTIDASE M20 DIMERISATION DOMAIN-CONTAINING PROTEIN"/>
    <property type="match status" value="1"/>
</dbReference>
<dbReference type="GO" id="GO:0046657">
    <property type="term" value="P:folic acid catabolic process"/>
    <property type="evidence" value="ECO:0007669"/>
    <property type="project" value="TreeGrafter"/>
</dbReference>
<dbReference type="GO" id="GO:0016805">
    <property type="term" value="F:dipeptidase activity"/>
    <property type="evidence" value="ECO:0007669"/>
    <property type="project" value="TreeGrafter"/>
</dbReference>
<keyword evidence="1" id="KW-0479">Metal-binding</keyword>
<sequence length="438" mass="48925">MDIEKFLREIKEKIINYRRDFHKYPESAWKEFRTSSLIGKYLREMGYEIKIGKEIISEEHRLDVPNELDLKKSYEKSLKQGAYKELSDYMIGGYTGVVGILQNGEGPTIALRFDIDGVKVLECENNEHFPFKNGFSSLNRGIMHACGHDGHIAIGLGVAEGIIRFKEYLSGTIKLIFQPGEESVCGGNPMAQSGILDDVDYLLSGHIGIKARKSGEIICGTKGFLATSKINAEFTGKSSHAAVAPEKGHNALLSASTAVLNLDAIPRNGEGITRINVGKLIAGSGRNVIPGKAFMEVETRGETTELNEYMESYATRILKASADMHDNHVKISCLGRSISGSSDRELIDIIKWEVKNIKGYNNVIDEEDFGASEDICYMMKRVQKNGGKASYIMFGSELKDEHHSIRFDFNEEDLFPAINLYLRVVMNLCNKNNKIFKR</sequence>
<dbReference type="CDD" id="cd05665">
    <property type="entry name" value="M20_Acy1_IAAspH"/>
    <property type="match status" value="1"/>
</dbReference>
<accession>Q8XLK9</accession>
<dbReference type="Proteomes" id="UP000000818">
    <property type="component" value="Chromosome"/>
</dbReference>
<reference evidence="3 4" key="1">
    <citation type="journal article" date="2002" name="Proc. Natl. Acad. Sci. U.S.A.">
        <title>Complete genome sequence of Clostridium perfringens, an anaerobic flesh-eater.</title>
        <authorList>
            <person name="Shimizu T."/>
            <person name="Ohtani K."/>
            <person name="Hirakawa H."/>
            <person name="Ohshima K."/>
            <person name="Yamashita A."/>
            <person name="Shiba T."/>
            <person name="Ogasawara N."/>
            <person name="Hattori M."/>
            <person name="Kuhara S."/>
            <person name="Hayashi H."/>
        </authorList>
    </citation>
    <scope>NUCLEOTIDE SEQUENCE [LARGE SCALE GENOMIC DNA]</scope>
    <source>
        <strain evidence="4">13 / Type A</strain>
    </source>
</reference>
<dbReference type="PIRSF" id="PIRSF005962">
    <property type="entry name" value="Pept_M20D_amidohydro"/>
    <property type="match status" value="1"/>
</dbReference>
<dbReference type="InterPro" id="IPR033845">
    <property type="entry name" value="AbgA"/>
</dbReference>
<dbReference type="SUPFAM" id="SSF55031">
    <property type="entry name" value="Bacterial exopeptidase dimerisation domain"/>
    <property type="match status" value="1"/>
</dbReference>
<dbReference type="GO" id="GO:0046872">
    <property type="term" value="F:metal ion binding"/>
    <property type="evidence" value="ECO:0007669"/>
    <property type="project" value="UniProtKB-KW"/>
</dbReference>
<organism evidence="3 4">
    <name type="scientific">Clostridium perfringens (strain 13 / Type A)</name>
    <dbReference type="NCBI Taxonomy" id="195102"/>
    <lineage>
        <taxon>Bacteria</taxon>
        <taxon>Bacillati</taxon>
        <taxon>Bacillota</taxon>
        <taxon>Clostridia</taxon>
        <taxon>Eubacteriales</taxon>
        <taxon>Clostridiaceae</taxon>
        <taxon>Clostridium</taxon>
    </lineage>
</organism>
<dbReference type="PANTHER" id="PTHR30575">
    <property type="entry name" value="PEPTIDASE M20"/>
    <property type="match status" value="1"/>
</dbReference>
<dbReference type="RefSeq" id="WP_011010188.1">
    <property type="nucleotide sequence ID" value="NC_003366.1"/>
</dbReference>
<evidence type="ECO:0000259" key="2">
    <source>
        <dbReference type="Pfam" id="PF07687"/>
    </source>
</evidence>
<gene>
    <name evidence="3" type="ordered locus">CPE1032</name>
</gene>
<feature type="binding site" evidence="1">
    <location>
        <position position="148"/>
    </location>
    <ligand>
        <name>Mn(2+)</name>
        <dbReference type="ChEBI" id="CHEBI:29035"/>
        <label>2</label>
    </ligand>
</feature>
<feature type="binding site" evidence="1">
    <location>
        <position position="146"/>
    </location>
    <ligand>
        <name>Mn(2+)</name>
        <dbReference type="ChEBI" id="CHEBI:29035"/>
        <label>2</label>
    </ligand>
</feature>
<dbReference type="GO" id="GO:0071713">
    <property type="term" value="F:para-aminobenzoyl-glutamate hydrolase activity"/>
    <property type="evidence" value="ECO:0007669"/>
    <property type="project" value="TreeGrafter"/>
</dbReference>
<keyword evidence="1" id="KW-0464">Manganese</keyword>
<comment type="cofactor">
    <cofactor evidence="1">
        <name>Mn(2+)</name>
        <dbReference type="ChEBI" id="CHEBI:29035"/>
    </cofactor>
    <text evidence="1">The Mn(2+) ion enhances activity.</text>
</comment>
<proteinExistence type="predicted"/>
<dbReference type="NCBIfam" id="TIGR01891">
    <property type="entry name" value="amidohydrolases"/>
    <property type="match status" value="1"/>
</dbReference>
<dbReference type="InterPro" id="IPR011650">
    <property type="entry name" value="Peptidase_M20_dimer"/>
</dbReference>
<dbReference type="KEGG" id="cpe:CPE1032"/>
<dbReference type="EMBL" id="BA000016">
    <property type="protein sequence ID" value="BAB80738.1"/>
    <property type="molecule type" value="Genomic_DNA"/>
</dbReference>
<dbReference type="SUPFAM" id="SSF53187">
    <property type="entry name" value="Zn-dependent exopeptidases"/>
    <property type="match status" value="1"/>
</dbReference>
<feature type="binding site" evidence="1">
    <location>
        <position position="182"/>
    </location>
    <ligand>
        <name>Mn(2+)</name>
        <dbReference type="ChEBI" id="CHEBI:29035"/>
        <label>2</label>
    </ligand>
</feature>
<protein>
    <submittedName>
        <fullName evidence="3">Probable amino acid amidohydrolase</fullName>
    </submittedName>
</protein>
<name>Q8XLK9_CLOPE</name>